<name>A0A0J5WHW2_BURCE</name>
<sequence>MSENRYSYGARHNLKPVDLFVWVALDETRKQLGLDDLAAASAVLLGQADVPVAGKVAGATVGTSVASLAARSLFPQMLPFRLPMIMGIGLTGIRIAFTRRLGAWVGRTIPVVGEVFLARDAFMIMRNTVTTYNRIVKPEDRLL</sequence>
<dbReference type="NCBIfam" id="NF045926">
    <property type="entry name" value="STM2901_fam"/>
    <property type="match status" value="1"/>
</dbReference>
<accession>A0A0J5WHW2</accession>
<organism evidence="1 2">
    <name type="scientific">Burkholderia cepacia</name>
    <name type="common">Pseudomonas cepacia</name>
    <dbReference type="NCBI Taxonomy" id="292"/>
    <lineage>
        <taxon>Bacteria</taxon>
        <taxon>Pseudomonadati</taxon>
        <taxon>Pseudomonadota</taxon>
        <taxon>Betaproteobacteria</taxon>
        <taxon>Burkholderiales</taxon>
        <taxon>Burkholderiaceae</taxon>
        <taxon>Burkholderia</taxon>
        <taxon>Burkholderia cepacia complex</taxon>
    </lineage>
</organism>
<dbReference type="Pfam" id="PF26636">
    <property type="entry name" value="DUF8209"/>
    <property type="match status" value="1"/>
</dbReference>
<dbReference type="PATRIC" id="fig|292.27.peg.8047"/>
<dbReference type="InterPro" id="IPR058064">
    <property type="entry name" value="STM2901-like"/>
</dbReference>
<dbReference type="RefSeq" id="WP_048251444.1">
    <property type="nucleotide sequence ID" value="NZ_LDWR01000077.1"/>
</dbReference>
<dbReference type="EMBL" id="LDWR01000077">
    <property type="protein sequence ID" value="KML46585.1"/>
    <property type="molecule type" value="Genomic_DNA"/>
</dbReference>
<dbReference type="InterPro" id="IPR058522">
    <property type="entry name" value="DUF8209"/>
</dbReference>
<gene>
    <name evidence="1" type="ORF">VL15_35120</name>
</gene>
<evidence type="ECO:0000313" key="2">
    <source>
        <dbReference type="Proteomes" id="UP000036338"/>
    </source>
</evidence>
<dbReference type="AlphaFoldDB" id="A0A0J5WHW2"/>
<dbReference type="Proteomes" id="UP000036338">
    <property type="component" value="Unassembled WGS sequence"/>
</dbReference>
<protein>
    <submittedName>
        <fullName evidence="1">Uncharacterized protein</fullName>
    </submittedName>
</protein>
<proteinExistence type="predicted"/>
<evidence type="ECO:0000313" key="1">
    <source>
        <dbReference type="EMBL" id="KML46585.1"/>
    </source>
</evidence>
<comment type="caution">
    <text evidence="1">The sequence shown here is derived from an EMBL/GenBank/DDBJ whole genome shotgun (WGS) entry which is preliminary data.</text>
</comment>
<reference evidence="1 2" key="1">
    <citation type="submission" date="2015-05" db="EMBL/GenBank/DDBJ databases">
        <title>Draft genome of Burkholderia cepacia LK29.</title>
        <authorList>
            <person name="Chan X.Y."/>
        </authorList>
    </citation>
    <scope>NUCLEOTIDE SEQUENCE [LARGE SCALE GENOMIC DNA]</scope>
    <source>
        <strain evidence="1 2">LK29</strain>
    </source>
</reference>